<proteinExistence type="predicted"/>
<dbReference type="CDD" id="cd00130">
    <property type="entry name" value="PAS"/>
    <property type="match status" value="2"/>
</dbReference>
<sequence length="609" mass="66850">MSSSERADLTLAAAGLQALMGCDLPMGLAVLDRHLRYVQINELLARANGLGVAEHLGRSVREVLPKAADQLVPLLQAVLDSGQGRANFRVAAEVPSVPGEVSDWQASYMPIKDAEGRVIGVLVQAVNHSLEGQARLIREEGEQRLRRVLDSLFVFVGVLSPEGVLQEANRAPLEAGGVSLEEVRGKPFWDTYWWSHDPDLQDWLRQSAQRAVALGETLRRDVEVRMAGDSRMAVDFMLAPLHDAEGRTTHLIASGIDINTRRASERALRDSEDRYRRVFEGSTMGKCLVGSDGAILVANPSMAMMFGYSAEEMVGMTVHELVPQRQRSGHVGLVRQFLRQPQRRLMAQRQELFALRRDGSEFPVEIALNPLREGNDQQVLATISDVTDRRAAQMEIERALREKTVLLNEVHHRVKNNLQIISSLLNLQARNAEPGVKVALQDSQSRVRAMALMHQLLYERADFSALELGPYIRRLGGLLRDTYLGAGSTVRLQIVAPDAGLRIDLQRAIPCGLLVNELVTNSIKHAFPGGVAGQIVVELTDDGSGQVQLDVGDDGAGLSEGVEPGQGGGLGFQLLPVLAEQCRAKLELLDSGGRRGTHWRLLLQINRAC</sequence>
<organism evidence="12 13">
    <name type="scientific">Roseateles toxinivorans</name>
    <dbReference type="NCBI Taxonomy" id="270368"/>
    <lineage>
        <taxon>Bacteria</taxon>
        <taxon>Pseudomonadati</taxon>
        <taxon>Pseudomonadota</taxon>
        <taxon>Betaproteobacteria</taxon>
        <taxon>Burkholderiales</taxon>
        <taxon>Sphaerotilaceae</taxon>
        <taxon>Roseateles</taxon>
    </lineage>
</organism>
<dbReference type="OrthoDB" id="9770795at2"/>
<protein>
    <recommendedName>
        <fullName evidence="2">histidine kinase</fullName>
        <ecNumber evidence="2">2.7.13.3</ecNumber>
    </recommendedName>
</protein>
<dbReference type="PANTHER" id="PTHR41523">
    <property type="entry name" value="TWO-COMPONENT SYSTEM SENSOR PROTEIN"/>
    <property type="match status" value="1"/>
</dbReference>
<evidence type="ECO:0000256" key="2">
    <source>
        <dbReference type="ARBA" id="ARBA00012438"/>
    </source>
</evidence>
<evidence type="ECO:0000256" key="4">
    <source>
        <dbReference type="ARBA" id="ARBA00022679"/>
    </source>
</evidence>
<dbReference type="PROSITE" id="PS50109">
    <property type="entry name" value="HIS_KIN"/>
    <property type="match status" value="1"/>
</dbReference>
<dbReference type="Pfam" id="PF00989">
    <property type="entry name" value="PAS"/>
    <property type="match status" value="1"/>
</dbReference>
<dbReference type="SUPFAM" id="SSF55874">
    <property type="entry name" value="ATPase domain of HSP90 chaperone/DNA topoisomerase II/histidine kinase"/>
    <property type="match status" value="1"/>
</dbReference>
<dbReference type="InterPro" id="IPR013656">
    <property type="entry name" value="PAS_4"/>
</dbReference>
<dbReference type="InterPro" id="IPR013767">
    <property type="entry name" value="PAS_fold"/>
</dbReference>
<evidence type="ECO:0000256" key="5">
    <source>
        <dbReference type="ARBA" id="ARBA00022741"/>
    </source>
</evidence>
<dbReference type="SMART" id="SM00091">
    <property type="entry name" value="PAS"/>
    <property type="match status" value="3"/>
</dbReference>
<dbReference type="SUPFAM" id="SSF55785">
    <property type="entry name" value="PYP-like sensor domain (PAS domain)"/>
    <property type="match status" value="3"/>
</dbReference>
<dbReference type="RefSeq" id="WP_133700199.1">
    <property type="nucleotide sequence ID" value="NZ_SNXS01000002.1"/>
</dbReference>
<gene>
    <name evidence="12" type="ORF">DES47_102500</name>
</gene>
<comment type="caution">
    <text evidence="12">The sequence shown here is derived from an EMBL/GenBank/DDBJ whole genome shotgun (WGS) entry which is preliminary data.</text>
</comment>
<evidence type="ECO:0000259" key="9">
    <source>
        <dbReference type="PROSITE" id="PS50109"/>
    </source>
</evidence>
<dbReference type="AlphaFoldDB" id="A0A4R6QRD2"/>
<keyword evidence="3" id="KW-0597">Phosphoprotein</keyword>
<evidence type="ECO:0000313" key="13">
    <source>
        <dbReference type="Proteomes" id="UP000295361"/>
    </source>
</evidence>
<evidence type="ECO:0000256" key="8">
    <source>
        <dbReference type="ARBA" id="ARBA00023026"/>
    </source>
</evidence>
<keyword evidence="7" id="KW-0067">ATP-binding</keyword>
<dbReference type="InterPro" id="IPR001610">
    <property type="entry name" value="PAC"/>
</dbReference>
<evidence type="ECO:0000259" key="10">
    <source>
        <dbReference type="PROSITE" id="PS50112"/>
    </source>
</evidence>
<dbReference type="GO" id="GO:0005524">
    <property type="term" value="F:ATP binding"/>
    <property type="evidence" value="ECO:0007669"/>
    <property type="project" value="UniProtKB-KW"/>
</dbReference>
<dbReference type="Pfam" id="PF08448">
    <property type="entry name" value="PAS_4"/>
    <property type="match status" value="2"/>
</dbReference>
<dbReference type="GO" id="GO:0006355">
    <property type="term" value="P:regulation of DNA-templated transcription"/>
    <property type="evidence" value="ECO:0007669"/>
    <property type="project" value="InterPro"/>
</dbReference>
<dbReference type="EC" id="2.7.13.3" evidence="2"/>
<dbReference type="InterPro" id="IPR000700">
    <property type="entry name" value="PAS-assoc_C"/>
</dbReference>
<evidence type="ECO:0000259" key="11">
    <source>
        <dbReference type="PROSITE" id="PS50113"/>
    </source>
</evidence>
<evidence type="ECO:0000256" key="3">
    <source>
        <dbReference type="ARBA" id="ARBA00022553"/>
    </source>
</evidence>
<name>A0A4R6QRD2_9BURK</name>
<dbReference type="SMART" id="SM00086">
    <property type="entry name" value="PAC"/>
    <property type="match status" value="2"/>
</dbReference>
<keyword evidence="4" id="KW-0808">Transferase</keyword>
<keyword evidence="5" id="KW-0547">Nucleotide-binding</keyword>
<dbReference type="EMBL" id="SNXS01000002">
    <property type="protein sequence ID" value="TDP72755.1"/>
    <property type="molecule type" value="Genomic_DNA"/>
</dbReference>
<dbReference type="PROSITE" id="PS51257">
    <property type="entry name" value="PROKAR_LIPOPROTEIN"/>
    <property type="match status" value="1"/>
</dbReference>
<dbReference type="InterPro" id="IPR036890">
    <property type="entry name" value="HATPase_C_sf"/>
</dbReference>
<feature type="domain" description="PAC" evidence="11">
    <location>
        <begin position="348"/>
        <end position="398"/>
    </location>
</feature>
<dbReference type="InterPro" id="IPR003594">
    <property type="entry name" value="HATPase_dom"/>
</dbReference>
<dbReference type="PROSITE" id="PS50112">
    <property type="entry name" value="PAS"/>
    <property type="match status" value="2"/>
</dbReference>
<evidence type="ECO:0000313" key="12">
    <source>
        <dbReference type="EMBL" id="TDP72755.1"/>
    </source>
</evidence>
<dbReference type="InParanoid" id="A0A4R6QRD2"/>
<dbReference type="Pfam" id="PF07568">
    <property type="entry name" value="HisKA_2"/>
    <property type="match status" value="1"/>
</dbReference>
<accession>A0A4R6QRD2</accession>
<feature type="domain" description="PAS" evidence="10">
    <location>
        <begin position="141"/>
        <end position="215"/>
    </location>
</feature>
<feature type="domain" description="PAS" evidence="10">
    <location>
        <begin position="271"/>
        <end position="341"/>
    </location>
</feature>
<dbReference type="Gene3D" id="3.30.565.10">
    <property type="entry name" value="Histidine kinase-like ATPase, C-terminal domain"/>
    <property type="match status" value="1"/>
</dbReference>
<dbReference type="PANTHER" id="PTHR41523:SF8">
    <property type="entry name" value="ETHYLENE RESPONSE SENSOR PROTEIN"/>
    <property type="match status" value="1"/>
</dbReference>
<dbReference type="Pfam" id="PF02518">
    <property type="entry name" value="HATPase_c"/>
    <property type="match status" value="1"/>
</dbReference>
<feature type="domain" description="PAC" evidence="11">
    <location>
        <begin position="220"/>
        <end position="270"/>
    </location>
</feature>
<evidence type="ECO:0000256" key="1">
    <source>
        <dbReference type="ARBA" id="ARBA00000085"/>
    </source>
</evidence>
<evidence type="ECO:0000256" key="7">
    <source>
        <dbReference type="ARBA" id="ARBA00022840"/>
    </source>
</evidence>
<evidence type="ECO:0000256" key="6">
    <source>
        <dbReference type="ARBA" id="ARBA00022777"/>
    </source>
</evidence>
<dbReference type="Proteomes" id="UP000295361">
    <property type="component" value="Unassembled WGS sequence"/>
</dbReference>
<dbReference type="InterPro" id="IPR005467">
    <property type="entry name" value="His_kinase_dom"/>
</dbReference>
<dbReference type="InterPro" id="IPR035965">
    <property type="entry name" value="PAS-like_dom_sf"/>
</dbReference>
<keyword evidence="8" id="KW-0843">Virulence</keyword>
<reference evidence="12 13" key="1">
    <citation type="submission" date="2019-03" db="EMBL/GenBank/DDBJ databases">
        <title>Genomic Encyclopedia of Type Strains, Phase IV (KMG-IV): sequencing the most valuable type-strain genomes for metagenomic binning, comparative biology and taxonomic classification.</title>
        <authorList>
            <person name="Goeker M."/>
        </authorList>
    </citation>
    <scope>NUCLEOTIDE SEQUENCE [LARGE SCALE GENOMIC DNA]</scope>
    <source>
        <strain evidence="12 13">DSM 16998</strain>
    </source>
</reference>
<dbReference type="NCBIfam" id="TIGR00229">
    <property type="entry name" value="sensory_box"/>
    <property type="match status" value="2"/>
</dbReference>
<dbReference type="GO" id="GO:0004673">
    <property type="term" value="F:protein histidine kinase activity"/>
    <property type="evidence" value="ECO:0007669"/>
    <property type="project" value="UniProtKB-EC"/>
</dbReference>
<feature type="domain" description="Histidine kinase" evidence="9">
    <location>
        <begin position="409"/>
        <end position="607"/>
    </location>
</feature>
<dbReference type="InterPro" id="IPR000014">
    <property type="entry name" value="PAS"/>
</dbReference>
<keyword evidence="13" id="KW-1185">Reference proteome</keyword>
<comment type="catalytic activity">
    <reaction evidence="1">
        <text>ATP + protein L-histidine = ADP + protein N-phospho-L-histidine.</text>
        <dbReference type="EC" id="2.7.13.3"/>
    </reaction>
</comment>
<dbReference type="PROSITE" id="PS50113">
    <property type="entry name" value="PAC"/>
    <property type="match status" value="2"/>
</dbReference>
<dbReference type="InterPro" id="IPR011495">
    <property type="entry name" value="Sig_transdc_His_kin_sub2_dim/P"/>
</dbReference>
<dbReference type="Gene3D" id="3.30.450.20">
    <property type="entry name" value="PAS domain"/>
    <property type="match status" value="3"/>
</dbReference>
<keyword evidence="6" id="KW-0418">Kinase</keyword>